<dbReference type="PATRIC" id="fig|1227271.3.peg.1171"/>
<dbReference type="EMBL" id="AWUW01000098">
    <property type="protein sequence ID" value="ERJ65607.1"/>
    <property type="molecule type" value="Genomic_DNA"/>
</dbReference>
<dbReference type="Pfam" id="PF13166">
    <property type="entry name" value="AAA_13"/>
    <property type="match status" value="1"/>
</dbReference>
<evidence type="ECO:0000313" key="3">
    <source>
        <dbReference type="Proteomes" id="UP000016630"/>
    </source>
</evidence>
<dbReference type="RefSeq" id="WP_021662999.1">
    <property type="nucleotide sequence ID" value="NZ_KI259190.1"/>
</dbReference>
<dbReference type="InterPro" id="IPR026866">
    <property type="entry name" value="CR006_AAA"/>
</dbReference>
<dbReference type="Gene3D" id="3.40.50.300">
    <property type="entry name" value="P-loop containing nucleotide triphosphate hydrolases"/>
    <property type="match status" value="1"/>
</dbReference>
<dbReference type="SUPFAM" id="SSF52540">
    <property type="entry name" value="P-loop containing nucleoside triphosphate hydrolases"/>
    <property type="match status" value="1"/>
</dbReference>
<evidence type="ECO:0000313" key="2">
    <source>
        <dbReference type="EMBL" id="ERJ65607.1"/>
    </source>
</evidence>
<dbReference type="AlphaFoldDB" id="A0A0E2LPQ9"/>
<organism evidence="2 3">
    <name type="scientific">Porphyromonas gingivalis F0570</name>
    <dbReference type="NCBI Taxonomy" id="1227271"/>
    <lineage>
        <taxon>Bacteria</taxon>
        <taxon>Pseudomonadati</taxon>
        <taxon>Bacteroidota</taxon>
        <taxon>Bacteroidia</taxon>
        <taxon>Bacteroidales</taxon>
        <taxon>Porphyromonadaceae</taxon>
        <taxon>Porphyromonas</taxon>
    </lineage>
</organism>
<comment type="caution">
    <text evidence="2">The sequence shown here is derived from an EMBL/GenBank/DDBJ whole genome shotgun (WGS) entry which is preliminary data.</text>
</comment>
<name>A0A0E2LPQ9_PORGN</name>
<dbReference type="InterPro" id="IPR027417">
    <property type="entry name" value="P-loop_NTPase"/>
</dbReference>
<accession>A0A0E2LPQ9</accession>
<evidence type="ECO:0000259" key="1">
    <source>
        <dbReference type="Pfam" id="PF13166"/>
    </source>
</evidence>
<dbReference type="HOGENOM" id="CLU_043653_0_0_10"/>
<sequence>MEQFNNLRQLAQELKNRLMKKKIILLYAYNGVGKTRLSVEFKNLGKIEGQSDTLYFNAFTEDLFSWDNDLDRDSERVLKMNLYSTFLSGAKEYALEDKIRRFWSRFSDIDFRIDYDEGSISFSRDMIPKEEEDPQGEIEEAPNQGTIDNIKISRGEETIFIWCFFLAIVQLVLDGDEGYSWVKYIYIDDPISSLDDNNAVAVAVLLAEIFRDELVKVVISTHHTLFYNALWNVFKDSVKKREDLGTLHLKKDGEECYSISYTRDTPRFLHVAMLEELWKRSESGKLYTYHFAMLRNVLERAASFHGYSNIEECFKNEDISNESNLYNRMINILTHGNYSLYEPIEMLDDNKELFKQILTAFTKNYKFNPEIFASSEV</sequence>
<proteinExistence type="predicted"/>
<dbReference type="Proteomes" id="UP000016630">
    <property type="component" value="Unassembled WGS sequence"/>
</dbReference>
<feature type="domain" description="Protein CR006 P-loop" evidence="1">
    <location>
        <begin position="148"/>
        <end position="300"/>
    </location>
</feature>
<reference evidence="2 3" key="1">
    <citation type="submission" date="2013-06" db="EMBL/GenBank/DDBJ databases">
        <authorList>
            <person name="Weinstock G."/>
            <person name="Sodergren E."/>
            <person name="Lobos E.A."/>
            <person name="Fulton L."/>
            <person name="Fulton R."/>
            <person name="Courtney L."/>
            <person name="Fronick C."/>
            <person name="O'Laughlin M."/>
            <person name="Godfrey J."/>
            <person name="Wilson R.M."/>
            <person name="Miner T."/>
            <person name="Farmer C."/>
            <person name="Delehaunty K."/>
            <person name="Cordes M."/>
            <person name="Minx P."/>
            <person name="Tomlinson C."/>
            <person name="Chen J."/>
            <person name="Wollam A."/>
            <person name="Pepin K.H."/>
            <person name="Bhonagiri V."/>
            <person name="Zhang X."/>
            <person name="Warren W."/>
            <person name="Mitreva M."/>
            <person name="Mardis E.R."/>
            <person name="Wilson R.K."/>
        </authorList>
    </citation>
    <scope>NUCLEOTIDE SEQUENCE [LARGE SCALE GENOMIC DNA]</scope>
    <source>
        <strain evidence="2 3">F0570</strain>
    </source>
</reference>
<protein>
    <submittedName>
        <fullName evidence="2">Glutamate synthase, large subunit family protein</fullName>
    </submittedName>
</protein>
<gene>
    <name evidence="2" type="ORF">HMPREF1555_01339</name>
</gene>